<reference evidence="2 3" key="2">
    <citation type="submission" date="2021-10" db="EMBL/GenBank/DDBJ databases">
        <authorList>
            <person name="Piombo E."/>
        </authorList>
    </citation>
    <scope>NUCLEOTIDE SEQUENCE [LARGE SCALE GENOMIC DNA]</scope>
</reference>
<comment type="caution">
    <text evidence="2">The sequence shown here is derived from an EMBL/GenBank/DDBJ whole genome shotgun (WGS) entry which is preliminary data.</text>
</comment>
<feature type="region of interest" description="Disordered" evidence="1">
    <location>
        <begin position="294"/>
        <end position="314"/>
    </location>
</feature>
<protein>
    <recommendedName>
        <fullName evidence="4">C2H2-type domain-containing protein</fullName>
    </recommendedName>
</protein>
<accession>A0A9N9UJ88</accession>
<feature type="compositionally biased region" description="Basic and acidic residues" evidence="1">
    <location>
        <begin position="300"/>
        <end position="314"/>
    </location>
</feature>
<proteinExistence type="predicted"/>
<sequence>MTTASLELESDYAAGPPQGTRPQGTCLNGSLAHILKRTQTCIDSKDHAQVRVGLREHVYRKHALPISCPRCHTSFESEKQKDEHIAASVRCEAREVIASTEGMSTTQKEQLRSRKKSAKYVTEAEKWRQMYLILFPNADLASIPSPYYEYASSSLDFPSQEMSRYEQFLQQELPDSVREELELRIDQYLNPIEASLRCQLVGIVRDMQIRLFDLYKSMQYGNMNGADIEGIPDIDTDRFPVPRTDEDVDDVNNFEDELQHLCQPPYLEQLPDFEGLEDLDFSFSVPQSSSAILDPGDQYLFHDSEGRQTDIGNK</sequence>
<dbReference type="PANTHER" id="PTHR38166:SF1">
    <property type="entry name" value="C2H2-TYPE DOMAIN-CONTAINING PROTEIN"/>
    <property type="match status" value="1"/>
</dbReference>
<reference evidence="3" key="1">
    <citation type="submission" date="2019-06" db="EMBL/GenBank/DDBJ databases">
        <authorList>
            <person name="Broberg M."/>
        </authorList>
    </citation>
    <scope>NUCLEOTIDE SEQUENCE [LARGE SCALE GENOMIC DNA]</scope>
</reference>
<dbReference type="Proteomes" id="UP000754883">
    <property type="component" value="Unassembled WGS sequence"/>
</dbReference>
<gene>
    <name evidence="2" type="ORF">CBYS24578_00012401</name>
</gene>
<dbReference type="OrthoDB" id="4738706at2759"/>
<organism evidence="2 3">
    <name type="scientific">Clonostachys byssicola</name>
    <dbReference type="NCBI Taxonomy" id="160290"/>
    <lineage>
        <taxon>Eukaryota</taxon>
        <taxon>Fungi</taxon>
        <taxon>Dikarya</taxon>
        <taxon>Ascomycota</taxon>
        <taxon>Pezizomycotina</taxon>
        <taxon>Sordariomycetes</taxon>
        <taxon>Hypocreomycetidae</taxon>
        <taxon>Hypocreales</taxon>
        <taxon>Bionectriaceae</taxon>
        <taxon>Clonostachys</taxon>
    </lineage>
</organism>
<keyword evidence="3" id="KW-1185">Reference proteome</keyword>
<dbReference type="EMBL" id="CABFNO020001469">
    <property type="protein sequence ID" value="CAG9990166.1"/>
    <property type="molecule type" value="Genomic_DNA"/>
</dbReference>
<feature type="region of interest" description="Disordered" evidence="1">
    <location>
        <begin position="1"/>
        <end position="23"/>
    </location>
</feature>
<dbReference type="AlphaFoldDB" id="A0A9N9UJ88"/>
<name>A0A9N9UJ88_9HYPO</name>
<dbReference type="PANTHER" id="PTHR38166">
    <property type="entry name" value="C2H2-TYPE DOMAIN-CONTAINING PROTEIN-RELATED"/>
    <property type="match status" value="1"/>
</dbReference>
<evidence type="ECO:0008006" key="4">
    <source>
        <dbReference type="Google" id="ProtNLM"/>
    </source>
</evidence>
<evidence type="ECO:0000256" key="1">
    <source>
        <dbReference type="SAM" id="MobiDB-lite"/>
    </source>
</evidence>
<evidence type="ECO:0000313" key="3">
    <source>
        <dbReference type="Proteomes" id="UP000754883"/>
    </source>
</evidence>
<evidence type="ECO:0000313" key="2">
    <source>
        <dbReference type="EMBL" id="CAG9990166.1"/>
    </source>
</evidence>